<keyword evidence="4" id="KW-1185">Reference proteome</keyword>
<sequence length="460" mass="49727">MDAKHEDDGSKPSLMPPHPQLLAALQVAPGLVDAPHISQMSFGRPSLSARTGTARGLNDGTIFPDSDFASTVPPRRMRRAALERAPLTGVVRVAVVLVDFPDQKMSSNAVQRFWKLFFSYGKVPTGSVTEYFSEVSNKNISLDGEVVGPFGMPRTLREYANNNNGTSSMPPNARTLAADALDAAKSKITNLKQYDNDGNGYVDAFIVVHAGRGAEVTGTRNDIWSLKWVLPSVVSANGVNIYGFLTIPEDAYIGVCAHELGHLLFGWPDLYDIDQSSEGIGNWCLMAGGSWGGSPPGVQPCHPSAWCKVLQKWVTVQTPTTAESITLRDVATSHEVYRLWTAGSATSKEYFLLENRAFSGFDRSLPGFGLIIWHIDDSKQDNSDETHYLVAMKQADGLNQLATSTAGRGDPGDPYPGTADNRSFTNTSNPNSQSYSGRATRVSVTNISDAGATMTMDIKV</sequence>
<dbReference type="RefSeq" id="XP_031917957.1">
    <property type="nucleotide sequence ID" value="XM_032062763.1"/>
</dbReference>
<dbReference type="NCBIfam" id="TIGR03296">
    <property type="entry name" value="M6dom_TIGR03296"/>
    <property type="match status" value="1"/>
</dbReference>
<dbReference type="Proteomes" id="UP000325672">
    <property type="component" value="Unassembled WGS sequence"/>
</dbReference>
<dbReference type="Pfam" id="PF05547">
    <property type="entry name" value="Peptidase_M6"/>
    <property type="match status" value="1"/>
</dbReference>
<feature type="region of interest" description="Disordered" evidence="1">
    <location>
        <begin position="402"/>
        <end position="439"/>
    </location>
</feature>
<dbReference type="PANTHER" id="PTHR41775">
    <property type="entry name" value="SECRETED PROTEIN-RELATED"/>
    <property type="match status" value="1"/>
</dbReference>
<evidence type="ECO:0000313" key="3">
    <source>
        <dbReference type="EMBL" id="KAE8141894.1"/>
    </source>
</evidence>
<proteinExistence type="predicted"/>
<name>A0A5N6T6C1_ASPPS</name>
<dbReference type="EMBL" id="ML743556">
    <property type="protein sequence ID" value="KAE8141894.1"/>
    <property type="molecule type" value="Genomic_DNA"/>
</dbReference>
<gene>
    <name evidence="3" type="ORF">BDV38DRAFT_295719</name>
</gene>
<dbReference type="InterPro" id="IPR008757">
    <property type="entry name" value="Peptidase_M6-like_domain"/>
</dbReference>
<dbReference type="SUPFAM" id="SSF55486">
    <property type="entry name" value="Metalloproteases ('zincins'), catalytic domain"/>
    <property type="match status" value="1"/>
</dbReference>
<keyword evidence="3" id="KW-0645">Protease</keyword>
<keyword evidence="3" id="KW-0378">Hydrolase</keyword>
<feature type="domain" description="Peptidase M6-like" evidence="2">
    <location>
        <begin position="127"/>
        <end position="309"/>
    </location>
</feature>
<dbReference type="OrthoDB" id="9986966at2759"/>
<keyword evidence="3" id="KW-0482">Metalloprotease</keyword>
<accession>A0A5N6T6C1</accession>
<organism evidence="3 4">
    <name type="scientific">Aspergillus pseudotamarii</name>
    <dbReference type="NCBI Taxonomy" id="132259"/>
    <lineage>
        <taxon>Eukaryota</taxon>
        <taxon>Fungi</taxon>
        <taxon>Dikarya</taxon>
        <taxon>Ascomycota</taxon>
        <taxon>Pezizomycotina</taxon>
        <taxon>Eurotiomycetes</taxon>
        <taxon>Eurotiomycetidae</taxon>
        <taxon>Eurotiales</taxon>
        <taxon>Aspergillaceae</taxon>
        <taxon>Aspergillus</taxon>
        <taxon>Aspergillus subgen. Circumdati</taxon>
    </lineage>
</organism>
<dbReference type="GO" id="GO:0008237">
    <property type="term" value="F:metallopeptidase activity"/>
    <property type="evidence" value="ECO:0007669"/>
    <property type="project" value="UniProtKB-KW"/>
</dbReference>
<feature type="compositionally biased region" description="Polar residues" evidence="1">
    <location>
        <begin position="420"/>
        <end position="439"/>
    </location>
</feature>
<evidence type="ECO:0000259" key="2">
    <source>
        <dbReference type="Pfam" id="PF05547"/>
    </source>
</evidence>
<dbReference type="AlphaFoldDB" id="A0A5N6T6C1"/>
<dbReference type="PANTHER" id="PTHR41775:SF1">
    <property type="entry name" value="PEPTIDASE M6-LIKE DOMAIN-CONTAINING PROTEIN"/>
    <property type="match status" value="1"/>
</dbReference>
<evidence type="ECO:0000256" key="1">
    <source>
        <dbReference type="SAM" id="MobiDB-lite"/>
    </source>
</evidence>
<reference evidence="3 4" key="1">
    <citation type="submission" date="2019-04" db="EMBL/GenBank/DDBJ databases">
        <title>Friends and foes A comparative genomics study of 23 Aspergillus species from section Flavi.</title>
        <authorList>
            <consortium name="DOE Joint Genome Institute"/>
            <person name="Kjaerbolling I."/>
            <person name="Vesth T."/>
            <person name="Frisvad J.C."/>
            <person name="Nybo J.L."/>
            <person name="Theobald S."/>
            <person name="Kildgaard S."/>
            <person name="Isbrandt T."/>
            <person name="Kuo A."/>
            <person name="Sato A."/>
            <person name="Lyhne E.K."/>
            <person name="Kogle M.E."/>
            <person name="Wiebenga A."/>
            <person name="Kun R.S."/>
            <person name="Lubbers R.J."/>
            <person name="Makela M.R."/>
            <person name="Barry K."/>
            <person name="Chovatia M."/>
            <person name="Clum A."/>
            <person name="Daum C."/>
            <person name="Haridas S."/>
            <person name="He G."/>
            <person name="LaButti K."/>
            <person name="Lipzen A."/>
            <person name="Mondo S."/>
            <person name="Riley R."/>
            <person name="Salamov A."/>
            <person name="Simmons B.A."/>
            <person name="Magnuson J.K."/>
            <person name="Henrissat B."/>
            <person name="Mortensen U.H."/>
            <person name="Larsen T.O."/>
            <person name="Devries R.P."/>
            <person name="Grigoriev I.V."/>
            <person name="Machida M."/>
            <person name="Baker S.E."/>
            <person name="Andersen M.R."/>
        </authorList>
    </citation>
    <scope>NUCLEOTIDE SEQUENCE [LARGE SCALE GENOMIC DNA]</scope>
    <source>
        <strain evidence="3 4">CBS 117625</strain>
    </source>
</reference>
<protein>
    <submittedName>
        <fullName evidence="3">M6 metalloprotease</fullName>
    </submittedName>
</protein>
<dbReference type="GeneID" id="43646973"/>
<dbReference type="GO" id="GO:0006508">
    <property type="term" value="P:proteolysis"/>
    <property type="evidence" value="ECO:0007669"/>
    <property type="project" value="UniProtKB-KW"/>
</dbReference>
<evidence type="ECO:0000313" key="4">
    <source>
        <dbReference type="Proteomes" id="UP000325672"/>
    </source>
</evidence>